<protein>
    <submittedName>
        <fullName evidence="2">DUF2490 domain-containing protein</fullName>
    </submittedName>
</protein>
<dbReference type="AlphaFoldDB" id="A0A9X2F4N3"/>
<gene>
    <name evidence="2" type="ORF">NF867_17790</name>
</gene>
<keyword evidence="1" id="KW-0732">Signal</keyword>
<organism evidence="2 3">
    <name type="scientific">Solitalea agri</name>
    <dbReference type="NCBI Taxonomy" id="2953739"/>
    <lineage>
        <taxon>Bacteria</taxon>
        <taxon>Pseudomonadati</taxon>
        <taxon>Bacteroidota</taxon>
        <taxon>Sphingobacteriia</taxon>
        <taxon>Sphingobacteriales</taxon>
        <taxon>Sphingobacteriaceae</taxon>
        <taxon>Solitalea</taxon>
    </lineage>
</organism>
<keyword evidence="3" id="KW-1185">Reference proteome</keyword>
<name>A0A9X2F4N3_9SPHI</name>
<feature type="signal peptide" evidence="1">
    <location>
        <begin position="1"/>
        <end position="23"/>
    </location>
</feature>
<reference evidence="2" key="1">
    <citation type="submission" date="2022-06" db="EMBL/GenBank/DDBJ databases">
        <title>Solitalea sp. MAHUQ-68 isolated from rhizospheric soil.</title>
        <authorList>
            <person name="Huq M.A."/>
        </authorList>
    </citation>
    <scope>NUCLEOTIDE SEQUENCE</scope>
    <source>
        <strain evidence="2">MAHUQ-68</strain>
    </source>
</reference>
<dbReference type="Pfam" id="PF10677">
    <property type="entry name" value="DUF2490"/>
    <property type="match status" value="1"/>
</dbReference>
<dbReference type="RefSeq" id="WP_252589751.1">
    <property type="nucleotide sequence ID" value="NZ_JAMWYS010000060.1"/>
</dbReference>
<dbReference type="EMBL" id="JAMWYS010000060">
    <property type="protein sequence ID" value="MCO4294719.1"/>
    <property type="molecule type" value="Genomic_DNA"/>
</dbReference>
<accession>A0A9X2F4N3</accession>
<dbReference type="SUPFAM" id="SSF56935">
    <property type="entry name" value="Porins"/>
    <property type="match status" value="1"/>
</dbReference>
<evidence type="ECO:0000313" key="3">
    <source>
        <dbReference type="Proteomes" id="UP001155182"/>
    </source>
</evidence>
<evidence type="ECO:0000313" key="2">
    <source>
        <dbReference type="EMBL" id="MCO4294719.1"/>
    </source>
</evidence>
<evidence type="ECO:0000256" key="1">
    <source>
        <dbReference type="SAM" id="SignalP"/>
    </source>
</evidence>
<dbReference type="Proteomes" id="UP001155182">
    <property type="component" value="Unassembled WGS sequence"/>
</dbReference>
<feature type="chain" id="PRO_5040894881" evidence="1">
    <location>
        <begin position="24"/>
        <end position="240"/>
    </location>
</feature>
<sequence>MIKNIKTGLLLLVLLCSIGKLKAQTQNSGWAAYIANLQFKESKFGLMFDAQFRSSDDYQRLQQYLIRPALTYKFNKHYTVSAGYAYVSNYAIVNGVDDRVSEHRAFEQFFINHKLGRVSLIHRFRNEHRWVSSAADPNNFNTQQRFRYFIRGLVPFGKESTFNQGFFGSFQEEVMFNYINKETTNNSFFDQNRAFVGLGYRFNPKIDIEAGYMNQLVKQRNGETLTNNIFQFALYTRLSL</sequence>
<comment type="caution">
    <text evidence="2">The sequence shown here is derived from an EMBL/GenBank/DDBJ whole genome shotgun (WGS) entry which is preliminary data.</text>
</comment>
<proteinExistence type="predicted"/>
<dbReference type="InterPro" id="IPR019619">
    <property type="entry name" value="DUF2490"/>
</dbReference>